<organism evidence="3 4">
    <name type="scientific">Dongia soli</name>
    <dbReference type="NCBI Taxonomy" id="600628"/>
    <lineage>
        <taxon>Bacteria</taxon>
        <taxon>Pseudomonadati</taxon>
        <taxon>Pseudomonadota</taxon>
        <taxon>Alphaproteobacteria</taxon>
        <taxon>Rhodospirillales</taxon>
        <taxon>Dongiaceae</taxon>
        <taxon>Dongia</taxon>
    </lineage>
</organism>
<sequence length="264" mass="29396">MSADRYFDGSGIRTRYRLEGEGPNMVLVHGVSDQLEGWDKVVPYLEKNFRILRFDLRGHGSTDKPEGPYSLDDFAGDLAELTVGLGFERFHLAGFSLGGLIAQRFALDYPERVDHLMLLSTVAGRNEVERARVIERLQAVEKGDFNTHFESSIRRWYTDDFIARNPDLMASAGRSNSLDQASIRAAYRVLCTSDLIEELPHVQSPTLIITGEHDIGSNPRMAANMHKSIAGSSLEILPGQKHSILIEVPGTVAKLIQDFIAGQR</sequence>
<dbReference type="SUPFAM" id="SSF53474">
    <property type="entry name" value="alpha/beta-Hydrolases"/>
    <property type="match status" value="1"/>
</dbReference>
<dbReference type="PRINTS" id="PR00111">
    <property type="entry name" value="ABHYDROLASE"/>
</dbReference>
<evidence type="ECO:0000313" key="3">
    <source>
        <dbReference type="EMBL" id="MDY0884378.1"/>
    </source>
</evidence>
<protein>
    <submittedName>
        <fullName evidence="3">Alpha/beta fold hydrolase</fullName>
    </submittedName>
</protein>
<accession>A0ABU5EDT9</accession>
<comment type="caution">
    <text evidence="3">The sequence shown here is derived from an EMBL/GenBank/DDBJ whole genome shotgun (WGS) entry which is preliminary data.</text>
</comment>
<dbReference type="InterPro" id="IPR000073">
    <property type="entry name" value="AB_hydrolase_1"/>
</dbReference>
<dbReference type="PANTHER" id="PTHR43798:SF31">
    <property type="entry name" value="AB HYDROLASE SUPERFAMILY PROTEIN YCLE"/>
    <property type="match status" value="1"/>
</dbReference>
<dbReference type="Proteomes" id="UP001279642">
    <property type="component" value="Unassembled WGS sequence"/>
</dbReference>
<dbReference type="PANTHER" id="PTHR43798">
    <property type="entry name" value="MONOACYLGLYCEROL LIPASE"/>
    <property type="match status" value="1"/>
</dbReference>
<evidence type="ECO:0000256" key="1">
    <source>
        <dbReference type="ARBA" id="ARBA00022801"/>
    </source>
</evidence>
<gene>
    <name evidence="3" type="ORF">SMD27_16155</name>
</gene>
<proteinExistence type="predicted"/>
<evidence type="ECO:0000259" key="2">
    <source>
        <dbReference type="Pfam" id="PF00561"/>
    </source>
</evidence>
<dbReference type="Gene3D" id="3.40.50.1820">
    <property type="entry name" value="alpha/beta hydrolase"/>
    <property type="match status" value="1"/>
</dbReference>
<name>A0ABU5EDT9_9PROT</name>
<evidence type="ECO:0000313" key="4">
    <source>
        <dbReference type="Proteomes" id="UP001279642"/>
    </source>
</evidence>
<dbReference type="GO" id="GO:0016787">
    <property type="term" value="F:hydrolase activity"/>
    <property type="evidence" value="ECO:0007669"/>
    <property type="project" value="UniProtKB-KW"/>
</dbReference>
<reference evidence="3 4" key="1">
    <citation type="journal article" date="2016" name="Antonie Van Leeuwenhoek">
        <title>Dongia soli sp. nov., isolated from soil from Dokdo, Korea.</title>
        <authorList>
            <person name="Kim D.U."/>
            <person name="Lee H."/>
            <person name="Kim H."/>
            <person name="Kim S.G."/>
            <person name="Ka J.O."/>
        </authorList>
    </citation>
    <scope>NUCLEOTIDE SEQUENCE [LARGE SCALE GENOMIC DNA]</scope>
    <source>
        <strain evidence="3 4">D78</strain>
    </source>
</reference>
<dbReference type="InterPro" id="IPR050266">
    <property type="entry name" value="AB_hydrolase_sf"/>
</dbReference>
<keyword evidence="1 3" id="KW-0378">Hydrolase</keyword>
<dbReference type="Pfam" id="PF00561">
    <property type="entry name" value="Abhydrolase_1"/>
    <property type="match status" value="1"/>
</dbReference>
<dbReference type="InterPro" id="IPR029058">
    <property type="entry name" value="AB_hydrolase_fold"/>
</dbReference>
<feature type="domain" description="AB hydrolase-1" evidence="2">
    <location>
        <begin position="23"/>
        <end position="247"/>
    </location>
</feature>
<dbReference type="RefSeq" id="WP_320509443.1">
    <property type="nucleotide sequence ID" value="NZ_JAXCLW010000004.1"/>
</dbReference>
<keyword evidence="4" id="KW-1185">Reference proteome</keyword>
<dbReference type="EMBL" id="JAXCLW010000004">
    <property type="protein sequence ID" value="MDY0884378.1"/>
    <property type="molecule type" value="Genomic_DNA"/>
</dbReference>